<feature type="domain" description="Glycosyl hydrolase family 95 N-terminal" evidence="1">
    <location>
        <begin position="12"/>
        <end position="205"/>
    </location>
</feature>
<protein>
    <submittedName>
        <fullName evidence="3">Glycoside hydrolase family 95 protein</fullName>
    </submittedName>
</protein>
<dbReference type="Proteomes" id="UP000886856">
    <property type="component" value="Unassembled WGS sequence"/>
</dbReference>
<evidence type="ECO:0000259" key="2">
    <source>
        <dbReference type="Pfam" id="PF22124"/>
    </source>
</evidence>
<accession>A0A9D2I0Y9</accession>
<dbReference type="InterPro" id="IPR054363">
    <property type="entry name" value="GH95_cat"/>
</dbReference>
<dbReference type="GO" id="GO:0004560">
    <property type="term" value="F:alpha-L-fucosidase activity"/>
    <property type="evidence" value="ECO:0007669"/>
    <property type="project" value="TreeGrafter"/>
</dbReference>
<gene>
    <name evidence="3" type="ORF">H9948_03310</name>
</gene>
<dbReference type="Gene3D" id="1.50.10.10">
    <property type="match status" value="1"/>
</dbReference>
<comment type="caution">
    <text evidence="3">The sequence shown here is derived from an EMBL/GenBank/DDBJ whole genome shotgun (WGS) entry which is preliminary data.</text>
</comment>
<organism evidence="3 4">
    <name type="scientific">Candidatus Jeotgalibaca merdavium</name>
    <dbReference type="NCBI Taxonomy" id="2838627"/>
    <lineage>
        <taxon>Bacteria</taxon>
        <taxon>Bacillati</taxon>
        <taxon>Bacillota</taxon>
        <taxon>Bacilli</taxon>
        <taxon>Lactobacillales</taxon>
        <taxon>Carnobacteriaceae</taxon>
        <taxon>Jeotgalibaca</taxon>
    </lineage>
</organism>
<dbReference type="PANTHER" id="PTHR31084:SF0">
    <property type="entry name" value="ALPHA-L-FUCOSIDASE 2"/>
    <property type="match status" value="1"/>
</dbReference>
<dbReference type="Pfam" id="PF14498">
    <property type="entry name" value="Glyco_hyd_65N_2"/>
    <property type="match status" value="1"/>
</dbReference>
<evidence type="ECO:0000313" key="3">
    <source>
        <dbReference type="EMBL" id="HJA89798.1"/>
    </source>
</evidence>
<dbReference type="SUPFAM" id="SSF48208">
    <property type="entry name" value="Six-hairpin glycosidases"/>
    <property type="match status" value="1"/>
</dbReference>
<reference evidence="3" key="1">
    <citation type="journal article" date="2021" name="PeerJ">
        <title>Extensive microbial diversity within the chicken gut microbiome revealed by metagenomics and culture.</title>
        <authorList>
            <person name="Gilroy R."/>
            <person name="Ravi A."/>
            <person name="Getino M."/>
            <person name="Pursley I."/>
            <person name="Horton D.L."/>
            <person name="Alikhan N.F."/>
            <person name="Baker D."/>
            <person name="Gharbi K."/>
            <person name="Hall N."/>
            <person name="Watson M."/>
            <person name="Adriaenssens E.M."/>
            <person name="Foster-Nyarko E."/>
            <person name="Jarju S."/>
            <person name="Secka A."/>
            <person name="Antonio M."/>
            <person name="Oren A."/>
            <person name="Chaudhuri R.R."/>
            <person name="La Ragione R."/>
            <person name="Hildebrand F."/>
            <person name="Pallen M.J."/>
        </authorList>
    </citation>
    <scope>NUCLEOTIDE SEQUENCE</scope>
    <source>
        <strain evidence="3">CHK171-505</strain>
    </source>
</reference>
<keyword evidence="3" id="KW-0378">Hydrolase</keyword>
<dbReference type="InterPro" id="IPR008928">
    <property type="entry name" value="6-hairpin_glycosidase_sf"/>
</dbReference>
<reference evidence="3" key="2">
    <citation type="submission" date="2021-04" db="EMBL/GenBank/DDBJ databases">
        <authorList>
            <person name="Gilroy R."/>
        </authorList>
    </citation>
    <scope>NUCLEOTIDE SEQUENCE</scope>
    <source>
        <strain evidence="3">CHK171-505</strain>
    </source>
</reference>
<proteinExistence type="predicted"/>
<dbReference type="InterPro" id="IPR012341">
    <property type="entry name" value="6hp_glycosidase-like_sf"/>
</dbReference>
<evidence type="ECO:0000259" key="1">
    <source>
        <dbReference type="Pfam" id="PF14498"/>
    </source>
</evidence>
<feature type="domain" description="Glycosyl hydrolase family 95 catalytic" evidence="2">
    <location>
        <begin position="253"/>
        <end position="642"/>
    </location>
</feature>
<dbReference type="Pfam" id="PF22124">
    <property type="entry name" value="Glyco_hydro_95_cat"/>
    <property type="match status" value="1"/>
</dbReference>
<dbReference type="GO" id="GO:0005975">
    <property type="term" value="P:carbohydrate metabolic process"/>
    <property type="evidence" value="ECO:0007669"/>
    <property type="project" value="InterPro"/>
</dbReference>
<dbReference type="EMBL" id="DWYW01000066">
    <property type="protein sequence ID" value="HJA89798.1"/>
    <property type="molecule type" value="Genomic_DNA"/>
</dbReference>
<dbReference type="AlphaFoldDB" id="A0A9D2I0Y9"/>
<evidence type="ECO:0000313" key="4">
    <source>
        <dbReference type="Proteomes" id="UP000886856"/>
    </source>
</evidence>
<dbReference type="PANTHER" id="PTHR31084">
    <property type="entry name" value="ALPHA-L-FUCOSIDASE 2"/>
    <property type="match status" value="1"/>
</dbReference>
<name>A0A9D2I0Y9_9LACT</name>
<dbReference type="InterPro" id="IPR027414">
    <property type="entry name" value="GH95_N_dom"/>
</dbReference>
<sequence length="744" mass="85230">MIEETIVERGVWSKKHGERWEDAFVVGNGHVGGMLYGQPLATQVVLNAPDFFLKGNQMERLPQMAIYLDEFRKRIQDEGYEAAIKWYEKQAVEKEGYEGLTMSDPIHPLLQVALHYPKEAIVADSFFRMTDYENGYVMDQFQLESGATLQRRVFVTTDHELIIELTADQPFQMELGVVNFNHQRLQQDTELTEEGWLQTNTYVDGTGYTTHGLVETDGDLMLNQDGFVLTDTTMIVCRIALNKAVKQRDYSERLMYDSCQRHKERFSKVSLDLVSPEERLRSIDDIIAEMTETKKIPLVLFEKIYDASRYVMISCSGKSIPNLQGIWTGTFQPAWSGDYTFDTNVQLAISSFARLGMFDELLAVIERIEQYTPDFEENAKAYYGSRGYMVPAHASTTAKHLHWNHEWPLVTWTGGAAWLAHFFAEYADFTKDQTFKEGRARAFYDGVIQFYDDFKLIDQNDKLLLRPSYSPENGMGDNATFDIAALKETLINAIATYEEVGQAVPEHYLNLLAQLPDYAINESGVLKEWIDWSKGENENHRHFSQFYPVFESKEILAETTPELWQAAQRAFSDKMTAWVTNEDSGNTSSHGRMHAAMCAIALEKAHELELSIEQFVLNRAFYDSLVSAHYNNQNVFNVDSNGALPRIYQDALLYVKKKGWLNVFQAVPYWLTKGRLSGVWLPDAIQVVDFNWDQANVSFELVLLSKDNQELMLEVGESQLTVQLKGGQPTTISCQKGMMEWRND</sequence>